<gene>
    <name evidence="10" type="ORF">GPM918_LOCUS5428</name>
    <name evidence="11" type="ORF">OVA965_LOCUS19964</name>
    <name evidence="12" type="ORF">SRO942_LOCUS5428</name>
    <name evidence="13" type="ORF">TMI583_LOCUS20199</name>
</gene>
<dbReference type="PANTHER" id="PTHR32235:SF1">
    <property type="entry name" value="NON-HOMOLOGOUS END-JOINING FACTOR 1"/>
    <property type="match status" value="1"/>
</dbReference>
<dbReference type="EMBL" id="CAJNOK010010456">
    <property type="protein sequence ID" value="CAF1116254.1"/>
    <property type="molecule type" value="Genomic_DNA"/>
</dbReference>
<evidence type="ECO:0000313" key="14">
    <source>
        <dbReference type="Proteomes" id="UP000663829"/>
    </source>
</evidence>
<dbReference type="Pfam" id="PF09302">
    <property type="entry name" value="XLF"/>
    <property type="match status" value="1"/>
</dbReference>
<dbReference type="GO" id="GO:0006303">
    <property type="term" value="P:double-strand break repair via nonhomologous end joining"/>
    <property type="evidence" value="ECO:0007669"/>
    <property type="project" value="UniProtKB-ARBA"/>
</dbReference>
<dbReference type="GO" id="GO:0045027">
    <property type="term" value="F:DNA end binding"/>
    <property type="evidence" value="ECO:0007669"/>
    <property type="project" value="TreeGrafter"/>
</dbReference>
<dbReference type="GO" id="GO:0032807">
    <property type="term" value="C:DNA ligase IV complex"/>
    <property type="evidence" value="ECO:0007669"/>
    <property type="project" value="TreeGrafter"/>
</dbReference>
<dbReference type="Gene3D" id="2.170.210.10">
    <property type="entry name" value="DNA double-strand break repair and VJ recombination XRCC4, N-terminal"/>
    <property type="match status" value="1"/>
</dbReference>
<feature type="compositionally biased region" description="Basic and acidic residues" evidence="8">
    <location>
        <begin position="311"/>
        <end position="326"/>
    </location>
</feature>
<organism evidence="10 14">
    <name type="scientific">Didymodactylos carnosus</name>
    <dbReference type="NCBI Taxonomy" id="1234261"/>
    <lineage>
        <taxon>Eukaryota</taxon>
        <taxon>Metazoa</taxon>
        <taxon>Spiralia</taxon>
        <taxon>Gnathifera</taxon>
        <taxon>Rotifera</taxon>
        <taxon>Eurotatoria</taxon>
        <taxon>Bdelloidea</taxon>
        <taxon>Philodinida</taxon>
        <taxon>Philodinidae</taxon>
        <taxon>Didymodactylos</taxon>
    </lineage>
</organism>
<dbReference type="CDD" id="cd22285">
    <property type="entry name" value="HD_XLF_N"/>
    <property type="match status" value="1"/>
</dbReference>
<dbReference type="EMBL" id="CAJOBC010000784">
    <property type="protein sequence ID" value="CAF3625624.1"/>
    <property type="molecule type" value="Genomic_DNA"/>
</dbReference>
<feature type="region of interest" description="Disordered" evidence="8">
    <location>
        <begin position="271"/>
        <end position="295"/>
    </location>
</feature>
<evidence type="ECO:0000256" key="7">
    <source>
        <dbReference type="ARBA" id="ARBA00044529"/>
    </source>
</evidence>
<name>A0A813V1F1_9BILA</name>
<keyword evidence="4" id="KW-0234">DNA repair</keyword>
<reference evidence="10" key="1">
    <citation type="submission" date="2021-02" db="EMBL/GenBank/DDBJ databases">
        <authorList>
            <person name="Nowell W R."/>
        </authorList>
    </citation>
    <scope>NUCLEOTIDE SEQUENCE</scope>
</reference>
<keyword evidence="2" id="KW-0227">DNA damage</keyword>
<evidence type="ECO:0000256" key="6">
    <source>
        <dbReference type="ARBA" id="ARBA00025747"/>
    </source>
</evidence>
<evidence type="ECO:0000259" key="9">
    <source>
        <dbReference type="Pfam" id="PF09302"/>
    </source>
</evidence>
<dbReference type="Proteomes" id="UP000677228">
    <property type="component" value="Unassembled WGS sequence"/>
</dbReference>
<dbReference type="Gene3D" id="1.10.287.450">
    <property type="entry name" value="Helix hairpin bin"/>
    <property type="match status" value="1"/>
</dbReference>
<dbReference type="EMBL" id="CAJNOQ010000784">
    <property type="protein sequence ID" value="CAF0838344.1"/>
    <property type="molecule type" value="Genomic_DNA"/>
</dbReference>
<dbReference type="InterPro" id="IPR052287">
    <property type="entry name" value="NHEJ_factor"/>
</dbReference>
<evidence type="ECO:0000256" key="3">
    <source>
        <dbReference type="ARBA" id="ARBA00023125"/>
    </source>
</evidence>
<dbReference type="Proteomes" id="UP000682733">
    <property type="component" value="Unassembled WGS sequence"/>
</dbReference>
<evidence type="ECO:0000256" key="5">
    <source>
        <dbReference type="ARBA" id="ARBA00023242"/>
    </source>
</evidence>
<proteinExistence type="inferred from homology"/>
<protein>
    <recommendedName>
        <fullName evidence="7">Non-homologous end-joining factor 1</fullName>
    </recommendedName>
</protein>
<evidence type="ECO:0000256" key="8">
    <source>
        <dbReference type="SAM" id="MobiDB-lite"/>
    </source>
</evidence>
<sequence length="334" mass="39412">MSQIPFEDFTKSFQKSFEHESCIVVELKSSNLHLQNGGLSSSSSQNITNDFHHNQIVCQPHFTDTSYEIAFYDNGNAYYEKLTEQDILKRLKVLNPKIEFKNIKSALDRIHTMLSESTQQRDKNEIHLYLSTALVPNLLVELKGYIKDNYSFMYEFNCEFYEQNYVKQIILALGEREKRELELIRIIQAKDKELEDYRSQGTCQLQRSWLQTQSFNKEQFNRATRLNRESESVVRNPLEYAFNKDGQDLVECCLLRSEYLKGNNDYLVQSGQQKSGQQISPLKKTPQKRTQPQVKEDLEDLIEEERRRKELEKQLEHQKQLDAEAAKKKKKKLF</sequence>
<dbReference type="InterPro" id="IPR038051">
    <property type="entry name" value="XRCC4-like_N_sf"/>
</dbReference>
<comment type="subcellular location">
    <subcellularLocation>
        <location evidence="1">Nucleus</location>
    </subcellularLocation>
</comment>
<dbReference type="EMBL" id="CAJOBA010015225">
    <property type="protein sequence ID" value="CAF3886685.1"/>
    <property type="molecule type" value="Genomic_DNA"/>
</dbReference>
<evidence type="ECO:0000313" key="13">
    <source>
        <dbReference type="EMBL" id="CAF3886685.1"/>
    </source>
</evidence>
<evidence type="ECO:0000313" key="11">
    <source>
        <dbReference type="EMBL" id="CAF1116254.1"/>
    </source>
</evidence>
<keyword evidence="5" id="KW-0539">Nucleus</keyword>
<evidence type="ECO:0000256" key="2">
    <source>
        <dbReference type="ARBA" id="ARBA00022763"/>
    </source>
</evidence>
<dbReference type="AlphaFoldDB" id="A0A813V1F1"/>
<evidence type="ECO:0000313" key="10">
    <source>
        <dbReference type="EMBL" id="CAF0838344.1"/>
    </source>
</evidence>
<accession>A0A813V1F1</accession>
<comment type="similarity">
    <text evidence="6">Belongs to the XRCC4-XLF family. XLF subfamily.</text>
</comment>
<dbReference type="Proteomes" id="UP000663829">
    <property type="component" value="Unassembled WGS sequence"/>
</dbReference>
<evidence type="ECO:0000256" key="1">
    <source>
        <dbReference type="ARBA" id="ARBA00004123"/>
    </source>
</evidence>
<dbReference type="PANTHER" id="PTHR32235">
    <property type="entry name" value="NON-HOMOLOGOUS END-JOINING FACTOR 1"/>
    <property type="match status" value="1"/>
</dbReference>
<keyword evidence="14" id="KW-1185">Reference proteome</keyword>
<keyword evidence="3" id="KW-0238">DNA-binding</keyword>
<evidence type="ECO:0000313" key="12">
    <source>
        <dbReference type="EMBL" id="CAF3625624.1"/>
    </source>
</evidence>
<feature type="domain" description="XLF-like N-terminal" evidence="9">
    <location>
        <begin position="49"/>
        <end position="159"/>
    </location>
</feature>
<dbReference type="InterPro" id="IPR015381">
    <property type="entry name" value="XLF-like_N"/>
</dbReference>
<dbReference type="OrthoDB" id="2155935at2759"/>
<feature type="region of interest" description="Disordered" evidence="8">
    <location>
        <begin position="311"/>
        <end position="334"/>
    </location>
</feature>
<comment type="caution">
    <text evidence="10">The sequence shown here is derived from an EMBL/GenBank/DDBJ whole genome shotgun (WGS) entry which is preliminary data.</text>
</comment>
<dbReference type="Proteomes" id="UP000681722">
    <property type="component" value="Unassembled WGS sequence"/>
</dbReference>
<evidence type="ECO:0000256" key="4">
    <source>
        <dbReference type="ARBA" id="ARBA00023204"/>
    </source>
</evidence>